<evidence type="ECO:0000313" key="1">
    <source>
        <dbReference type="EMBL" id="KAK4419781.1"/>
    </source>
</evidence>
<dbReference type="EMBL" id="JACGWO010000009">
    <property type="protein sequence ID" value="KAK4419781.1"/>
    <property type="molecule type" value="Genomic_DNA"/>
</dbReference>
<reference evidence="1" key="1">
    <citation type="submission" date="2020-06" db="EMBL/GenBank/DDBJ databases">
        <authorList>
            <person name="Li T."/>
            <person name="Hu X."/>
            <person name="Zhang T."/>
            <person name="Song X."/>
            <person name="Zhang H."/>
            <person name="Dai N."/>
            <person name="Sheng W."/>
            <person name="Hou X."/>
            <person name="Wei L."/>
        </authorList>
    </citation>
    <scope>NUCLEOTIDE SEQUENCE</scope>
    <source>
        <strain evidence="1">3651</strain>
        <tissue evidence="1">Leaf</tissue>
    </source>
</reference>
<comment type="caution">
    <text evidence="1">The sequence shown here is derived from an EMBL/GenBank/DDBJ whole genome shotgun (WGS) entry which is preliminary data.</text>
</comment>
<sequence>MEVCYPSILFTCKKINKRLALSAFDPAARACNNYIPVWFCTCHSYNSEQSPHLQHEMRAQRHLDESSQLKAMNSFVNTLTRNDILDLLAKQHLLNVFLRSMNALGRSTPSNLMEPLEGITMFRLELRQKMSHLMQDRQKTTV</sequence>
<dbReference type="AlphaFoldDB" id="A0AAE2CF25"/>
<keyword evidence="2" id="KW-1185">Reference proteome</keyword>
<dbReference type="Proteomes" id="UP001293254">
    <property type="component" value="Unassembled WGS sequence"/>
</dbReference>
<organism evidence="1 2">
    <name type="scientific">Sesamum alatum</name>
    <dbReference type="NCBI Taxonomy" id="300844"/>
    <lineage>
        <taxon>Eukaryota</taxon>
        <taxon>Viridiplantae</taxon>
        <taxon>Streptophyta</taxon>
        <taxon>Embryophyta</taxon>
        <taxon>Tracheophyta</taxon>
        <taxon>Spermatophyta</taxon>
        <taxon>Magnoliopsida</taxon>
        <taxon>eudicotyledons</taxon>
        <taxon>Gunneridae</taxon>
        <taxon>Pentapetalae</taxon>
        <taxon>asterids</taxon>
        <taxon>lamiids</taxon>
        <taxon>Lamiales</taxon>
        <taxon>Pedaliaceae</taxon>
        <taxon>Sesamum</taxon>
    </lineage>
</organism>
<proteinExistence type="predicted"/>
<evidence type="ECO:0000313" key="2">
    <source>
        <dbReference type="Proteomes" id="UP001293254"/>
    </source>
</evidence>
<reference evidence="1" key="2">
    <citation type="journal article" date="2024" name="Plant">
        <title>Genomic evolution and insights into agronomic trait innovations of Sesamum species.</title>
        <authorList>
            <person name="Miao H."/>
            <person name="Wang L."/>
            <person name="Qu L."/>
            <person name="Liu H."/>
            <person name="Sun Y."/>
            <person name="Le M."/>
            <person name="Wang Q."/>
            <person name="Wei S."/>
            <person name="Zheng Y."/>
            <person name="Lin W."/>
            <person name="Duan Y."/>
            <person name="Cao H."/>
            <person name="Xiong S."/>
            <person name="Wang X."/>
            <person name="Wei L."/>
            <person name="Li C."/>
            <person name="Ma Q."/>
            <person name="Ju M."/>
            <person name="Zhao R."/>
            <person name="Li G."/>
            <person name="Mu C."/>
            <person name="Tian Q."/>
            <person name="Mei H."/>
            <person name="Zhang T."/>
            <person name="Gao T."/>
            <person name="Zhang H."/>
        </authorList>
    </citation>
    <scope>NUCLEOTIDE SEQUENCE</scope>
    <source>
        <strain evidence="1">3651</strain>
    </source>
</reference>
<protein>
    <submittedName>
        <fullName evidence="1">Uncharacterized protein</fullName>
    </submittedName>
</protein>
<name>A0AAE2CF25_9LAMI</name>
<accession>A0AAE2CF25</accession>
<gene>
    <name evidence="1" type="ORF">Salat_2391000</name>
</gene>